<dbReference type="EMBL" id="PVLV01000268">
    <property type="protein sequence ID" value="PRH77924.1"/>
    <property type="molecule type" value="Genomic_DNA"/>
</dbReference>
<sequence>MSQPPSQQPPQGGFGAPQDPQDPPQQPAGQPAQPPQAPPPPQQPPAPPAQPPHAPGGYGAPQPGGYGAPQPGYGYPQTPPGQPGPYSGQPGPYGGQPNPYGGQPGGPYAGAPYPAGQPPYPGAPQPGGGGKGPFKGRPAVIVAAAVAALLVVGGGVYFAAAPNDDEPAKPDAKASSAPPKPSESVDRGDGSGTGGGREAGDDFNAGRKPGEAKVAFAVKNDVDLPRNGADVYGPWVVGDTVVKAMYKSVVGYSVGDGAKKWELPFATEICTAPPQPSDGGTIVIGLDDGPTDKAKCNDLQQIDLKTGKAGWKKPVPRSDGFGGLFDITLAISGDTVTAAGLGNSFGFSLADGKQVWGKDPDADCKRFAFAGGARLIAAANCGGVKTQHEVSEVNAKTGKAKWSYRLPDDWEVDKVYSVSPLVISAVKRDSKEWSVLALTDSGKLRSTIDGGKDKFRPRCGGSFVVLGENLQGCTGMAADASTFYMATEPTQLTNGTNDIVAFDLNTGKAKWRANAGPRRTMTPLRMEGGEVLMYMQGSYDRGGGVATLAPTGGKPKVLLQHPAATAQLESSVFNPLYAYADGRFFLADGRVSASNDEEEKKFITILAFEK</sequence>
<dbReference type="Pfam" id="PF13360">
    <property type="entry name" value="PQQ_2"/>
    <property type="match status" value="1"/>
</dbReference>
<keyword evidence="2" id="KW-1133">Transmembrane helix</keyword>
<accession>A0A2S9PU35</accession>
<feature type="compositionally biased region" description="Gly residues" evidence="1">
    <location>
        <begin position="56"/>
        <end position="67"/>
    </location>
</feature>
<protein>
    <recommendedName>
        <fullName evidence="3">Pyrrolo-quinoline quinone repeat domain-containing protein</fullName>
    </recommendedName>
</protein>
<comment type="caution">
    <text evidence="4">The sequence shown here is derived from an EMBL/GenBank/DDBJ whole genome shotgun (WGS) entry which is preliminary data.</text>
</comment>
<name>A0A2S9PU35_9ACTN</name>
<dbReference type="AlphaFoldDB" id="A0A2S9PU35"/>
<dbReference type="OrthoDB" id="3944519at2"/>
<keyword evidence="5" id="KW-1185">Reference proteome</keyword>
<evidence type="ECO:0000313" key="4">
    <source>
        <dbReference type="EMBL" id="PRH77924.1"/>
    </source>
</evidence>
<reference evidence="4 5" key="1">
    <citation type="submission" date="2018-03" db="EMBL/GenBank/DDBJ databases">
        <title>Novel Streptomyces sp. from soil.</title>
        <authorList>
            <person name="Tan G.Y.A."/>
            <person name="Lee Z.Y."/>
        </authorList>
    </citation>
    <scope>NUCLEOTIDE SEQUENCE [LARGE SCALE GENOMIC DNA]</scope>
    <source>
        <strain evidence="4 5">ST5x</strain>
    </source>
</reference>
<feature type="compositionally biased region" description="Low complexity" evidence="1">
    <location>
        <begin position="84"/>
        <end position="101"/>
    </location>
</feature>
<gene>
    <name evidence="4" type="ORF">C6N75_17675</name>
</gene>
<feature type="transmembrane region" description="Helical" evidence="2">
    <location>
        <begin position="139"/>
        <end position="160"/>
    </location>
</feature>
<feature type="region of interest" description="Disordered" evidence="1">
    <location>
        <begin position="1"/>
        <end position="131"/>
    </location>
</feature>
<organism evidence="4 5">
    <name type="scientific">Streptomyces solincola</name>
    <dbReference type="NCBI Taxonomy" id="2100817"/>
    <lineage>
        <taxon>Bacteria</taxon>
        <taxon>Bacillati</taxon>
        <taxon>Actinomycetota</taxon>
        <taxon>Actinomycetes</taxon>
        <taxon>Kitasatosporales</taxon>
        <taxon>Streptomycetaceae</taxon>
        <taxon>Streptomyces</taxon>
    </lineage>
</organism>
<proteinExistence type="predicted"/>
<dbReference type="RefSeq" id="WP_105869871.1">
    <property type="nucleotide sequence ID" value="NZ_PVLV01000268.1"/>
</dbReference>
<keyword evidence="2" id="KW-0812">Transmembrane</keyword>
<feature type="region of interest" description="Disordered" evidence="1">
    <location>
        <begin position="163"/>
        <end position="208"/>
    </location>
</feature>
<evidence type="ECO:0000256" key="1">
    <source>
        <dbReference type="SAM" id="MobiDB-lite"/>
    </source>
</evidence>
<feature type="compositionally biased region" description="Pro residues" evidence="1">
    <location>
        <begin position="115"/>
        <end position="124"/>
    </location>
</feature>
<dbReference type="InterPro" id="IPR011047">
    <property type="entry name" value="Quinoprotein_ADH-like_sf"/>
</dbReference>
<keyword evidence="2" id="KW-0472">Membrane</keyword>
<evidence type="ECO:0000313" key="5">
    <source>
        <dbReference type="Proteomes" id="UP000239322"/>
    </source>
</evidence>
<dbReference type="InterPro" id="IPR002372">
    <property type="entry name" value="PQQ_rpt_dom"/>
</dbReference>
<dbReference type="InterPro" id="IPR015943">
    <property type="entry name" value="WD40/YVTN_repeat-like_dom_sf"/>
</dbReference>
<evidence type="ECO:0000256" key="2">
    <source>
        <dbReference type="SAM" id="Phobius"/>
    </source>
</evidence>
<dbReference type="Proteomes" id="UP000239322">
    <property type="component" value="Unassembled WGS sequence"/>
</dbReference>
<dbReference type="SUPFAM" id="SSF50998">
    <property type="entry name" value="Quinoprotein alcohol dehydrogenase-like"/>
    <property type="match status" value="1"/>
</dbReference>
<feature type="domain" description="Pyrrolo-quinoline quinone repeat" evidence="3">
    <location>
        <begin position="236"/>
        <end position="357"/>
    </location>
</feature>
<dbReference type="Gene3D" id="2.130.10.10">
    <property type="entry name" value="YVTN repeat-like/Quinoprotein amine dehydrogenase"/>
    <property type="match status" value="1"/>
</dbReference>
<feature type="compositionally biased region" description="Low complexity" evidence="1">
    <location>
        <begin position="1"/>
        <end position="19"/>
    </location>
</feature>
<feature type="compositionally biased region" description="Basic and acidic residues" evidence="1">
    <location>
        <begin position="198"/>
        <end position="208"/>
    </location>
</feature>
<feature type="compositionally biased region" description="Pro residues" evidence="1">
    <location>
        <begin position="20"/>
        <end position="54"/>
    </location>
</feature>
<evidence type="ECO:0000259" key="3">
    <source>
        <dbReference type="Pfam" id="PF13360"/>
    </source>
</evidence>